<keyword evidence="2" id="KW-1185">Reference proteome</keyword>
<dbReference type="GO" id="GO:0008887">
    <property type="term" value="F:glycerate kinase activity"/>
    <property type="evidence" value="ECO:0007669"/>
    <property type="project" value="UniProtKB-EC"/>
</dbReference>
<comment type="caution">
    <text evidence="1">The sequence shown here is derived from an EMBL/GenBank/DDBJ whole genome shotgun (WGS) entry which is preliminary data.</text>
</comment>
<dbReference type="AlphaFoldDB" id="A0A7W4W5C0"/>
<dbReference type="Gene3D" id="3.40.50.300">
    <property type="entry name" value="P-loop containing nucleotide triphosphate hydrolases"/>
    <property type="match status" value="1"/>
</dbReference>
<name>A0A7W4W5C0_9GAMM</name>
<dbReference type="InterPro" id="IPR027417">
    <property type="entry name" value="P-loop_NTPase"/>
</dbReference>
<dbReference type="Proteomes" id="UP000537130">
    <property type="component" value="Unassembled WGS sequence"/>
</dbReference>
<protein>
    <submittedName>
        <fullName evidence="1">D-glycerate 3-kinase</fullName>
        <ecNumber evidence="1">2.7.1.31</ecNumber>
    </submittedName>
</protein>
<keyword evidence="1" id="KW-0418">Kinase</keyword>
<dbReference type="RefSeq" id="WP_246386701.1">
    <property type="nucleotide sequence ID" value="NZ_JACHWY010000002.1"/>
</dbReference>
<evidence type="ECO:0000313" key="2">
    <source>
        <dbReference type="Proteomes" id="UP000537130"/>
    </source>
</evidence>
<sequence length="291" mass="32890">MSVSDATLTDFIRQHRLPDSFDGLARRYYLPLLEWLQQQREHPLVLGINGCQGSGKSTLADFIARALGEQGKSVAVLSIDDFYLTRAERKALADQIHPLLQTRGVPGTHDLGLAMQTLDSLLGQGADKSTKLPRFDKSCDDRAPMSQWPEIRGPVDFIILEGWCVGSRPQADSELETAVNQLEAEEDSGRRWRNFVNDALQNYQQLFSRLHKMLQLKAPDFSCVYHWRLEQEQKLAARSPDCSGVMSAQEIARFIQHYQRLTEANLVTLPSHADVIFELNTEHGIDTAHYS</sequence>
<dbReference type="EMBL" id="JACHWY010000002">
    <property type="protein sequence ID" value="MBB3047640.1"/>
    <property type="molecule type" value="Genomic_DNA"/>
</dbReference>
<dbReference type="EC" id="2.7.1.31" evidence="1"/>
<dbReference type="Pfam" id="PF03308">
    <property type="entry name" value="MeaB"/>
    <property type="match status" value="1"/>
</dbReference>
<dbReference type="SUPFAM" id="SSF52540">
    <property type="entry name" value="P-loop containing nucleoside triphosphate hydrolases"/>
    <property type="match status" value="1"/>
</dbReference>
<evidence type="ECO:0000313" key="1">
    <source>
        <dbReference type="EMBL" id="MBB3047640.1"/>
    </source>
</evidence>
<proteinExistence type="predicted"/>
<gene>
    <name evidence="1" type="ORF">FHR99_001906</name>
</gene>
<dbReference type="PANTHER" id="PTHR10285">
    <property type="entry name" value="URIDINE KINASE"/>
    <property type="match status" value="1"/>
</dbReference>
<accession>A0A7W4W5C0</accession>
<organism evidence="1 2">
    <name type="scientific">Litorivivens lipolytica</name>
    <dbReference type="NCBI Taxonomy" id="1524264"/>
    <lineage>
        <taxon>Bacteria</taxon>
        <taxon>Pseudomonadati</taxon>
        <taxon>Pseudomonadota</taxon>
        <taxon>Gammaproteobacteria</taxon>
        <taxon>Litorivivens</taxon>
    </lineage>
</organism>
<reference evidence="1 2" key="1">
    <citation type="submission" date="2020-08" db="EMBL/GenBank/DDBJ databases">
        <title>Genomic Encyclopedia of Type Strains, Phase III (KMG-III): the genomes of soil and plant-associated and newly described type strains.</title>
        <authorList>
            <person name="Whitman W."/>
        </authorList>
    </citation>
    <scope>NUCLEOTIDE SEQUENCE [LARGE SCALE GENOMIC DNA]</scope>
    <source>
        <strain evidence="1 2">CECT 8654</strain>
    </source>
</reference>
<keyword evidence="1" id="KW-0808">Transferase</keyword>